<dbReference type="Pfam" id="PF07179">
    <property type="entry name" value="SseB"/>
    <property type="match status" value="1"/>
</dbReference>
<evidence type="ECO:0000259" key="1">
    <source>
        <dbReference type="Pfam" id="PF07179"/>
    </source>
</evidence>
<sequence length="138" mass="15554">MDEQDLRNDLERHLYAAQTGQTDSEVFMKQLVDAQVFMPVKDDSAPGGIQRSTRAQPLVVRDEAAGVSVLVLFTSPERAKPFLQHYPEFRGGILTEFRWVLERMEPGFGIVLNPGDELGLDLEPELVAQLLHSLRNVH</sequence>
<feature type="domain" description="SseB protein N-terminal" evidence="1">
    <location>
        <begin position="10"/>
        <end position="128"/>
    </location>
</feature>
<keyword evidence="3" id="KW-1185">Reference proteome</keyword>
<gene>
    <name evidence="2" type="ORF">V6E02_08545</name>
</gene>
<proteinExistence type="predicted"/>
<dbReference type="Proteomes" id="UP001482231">
    <property type="component" value="Unassembled WGS sequence"/>
</dbReference>
<reference evidence="2 3" key="1">
    <citation type="submission" date="2024-02" db="EMBL/GenBank/DDBJ databases">
        <title>New thermophilic sulfur-oxidizing bacteria from a hot springs of the Uzon caldera (Kamchatka, Russia).</title>
        <authorList>
            <person name="Dukat A.M."/>
            <person name="Elcheninov A.G."/>
            <person name="Frolov E.N."/>
        </authorList>
    </citation>
    <scope>NUCLEOTIDE SEQUENCE [LARGE SCALE GENOMIC DNA]</scope>
    <source>
        <strain evidence="2 3">AK1</strain>
    </source>
</reference>
<name>A0ABV0EF18_9BURK</name>
<dbReference type="EMBL" id="JBAJEX010000006">
    <property type="protein sequence ID" value="MEO1767258.1"/>
    <property type="molecule type" value="Genomic_DNA"/>
</dbReference>
<evidence type="ECO:0000313" key="3">
    <source>
        <dbReference type="Proteomes" id="UP001482231"/>
    </source>
</evidence>
<dbReference type="RefSeq" id="WP_347308370.1">
    <property type="nucleotide sequence ID" value="NZ_JBAJEX010000006.1"/>
</dbReference>
<evidence type="ECO:0000313" key="2">
    <source>
        <dbReference type="EMBL" id="MEO1767258.1"/>
    </source>
</evidence>
<organism evidence="2 3">
    <name type="scientific">Thiobacter aerophilum</name>
    <dbReference type="NCBI Taxonomy" id="3121275"/>
    <lineage>
        <taxon>Bacteria</taxon>
        <taxon>Pseudomonadati</taxon>
        <taxon>Pseudomonadota</taxon>
        <taxon>Betaproteobacteria</taxon>
        <taxon>Burkholderiales</taxon>
        <taxon>Thiobacteraceae</taxon>
        <taxon>Thiobacter</taxon>
    </lineage>
</organism>
<accession>A0ABV0EF18</accession>
<dbReference type="InterPro" id="IPR009839">
    <property type="entry name" value="SseB_N"/>
</dbReference>
<comment type="caution">
    <text evidence="2">The sequence shown here is derived from an EMBL/GenBank/DDBJ whole genome shotgun (WGS) entry which is preliminary data.</text>
</comment>
<protein>
    <submittedName>
        <fullName evidence="2">SseB family protein</fullName>
    </submittedName>
</protein>